<dbReference type="GO" id="GO:0031412">
    <property type="term" value="P:gas vesicle organization"/>
    <property type="evidence" value="ECO:0007669"/>
    <property type="project" value="InterPro"/>
</dbReference>
<comment type="similarity">
    <text evidence="3">Belongs to the gas vesicle GvpF/GvpL family.</text>
</comment>
<gene>
    <name evidence="4" type="ORF">PROH_16415</name>
</gene>
<dbReference type="Proteomes" id="UP000034681">
    <property type="component" value="Unassembled WGS sequence"/>
</dbReference>
<name>A0A0M2PWF5_PROHO</name>
<dbReference type="STRING" id="317619.GCA_000332315_02465"/>
<dbReference type="OrthoDB" id="480367at2"/>
<dbReference type="PANTHER" id="PTHR36852:SF1">
    <property type="entry name" value="PROTEIN GVPL 2"/>
    <property type="match status" value="1"/>
</dbReference>
<evidence type="ECO:0000256" key="2">
    <source>
        <dbReference type="ARBA" id="ARBA00035108"/>
    </source>
</evidence>
<organism evidence="4 5">
    <name type="scientific">Prochlorothrix hollandica PCC 9006 = CALU 1027</name>
    <dbReference type="NCBI Taxonomy" id="317619"/>
    <lineage>
        <taxon>Bacteria</taxon>
        <taxon>Bacillati</taxon>
        <taxon>Cyanobacteriota</taxon>
        <taxon>Cyanophyceae</taxon>
        <taxon>Prochlorotrichales</taxon>
        <taxon>Prochlorotrichaceae</taxon>
        <taxon>Prochlorothrix</taxon>
    </lineage>
</organism>
<dbReference type="PANTHER" id="PTHR36852">
    <property type="entry name" value="PROTEIN GVPL 2"/>
    <property type="match status" value="1"/>
</dbReference>
<accession>A0A0M2PWF5</accession>
<dbReference type="GO" id="GO:0031411">
    <property type="term" value="C:gas vesicle"/>
    <property type="evidence" value="ECO:0007669"/>
    <property type="project" value="UniProtKB-SubCell"/>
</dbReference>
<protein>
    <submittedName>
        <fullName evidence="4">Protein gvpF/L</fullName>
    </submittedName>
</protein>
<comment type="subcellular location">
    <subcellularLocation>
        <location evidence="2">Gas vesicle</location>
    </subcellularLocation>
</comment>
<dbReference type="eggNOG" id="COG0154">
    <property type="taxonomic scope" value="Bacteria"/>
</dbReference>
<evidence type="ECO:0000313" key="5">
    <source>
        <dbReference type="Proteomes" id="UP000034681"/>
    </source>
</evidence>
<sequence length="248" mass="28374">MANGFYLYGIFPPPGPTHLDMVGLDKQPVRLQNVDGFVFLYSEAQQDRYLASRRNLLGHAQVLEKAMVEGCRTLLPLPLNRLIVQSWDEVADQFTIPYGETLKQLFTRLEGKREVSVKVYWDEGAELETLMAENADLQAQRELLEGKKLSMEQVIAIGQSIESGLRDRQSDVMDVFRQTLNPYAIALVDSDPQTQSMIYNTAYLIPWDTEPAFSQAVEALDRQFGDRLRIRYNNFTAPYNFAQLDQLE</sequence>
<dbReference type="InterPro" id="IPR009430">
    <property type="entry name" value="GvpL/GvpF"/>
</dbReference>
<keyword evidence="5" id="KW-1185">Reference proteome</keyword>
<dbReference type="RefSeq" id="WP_017712829.1">
    <property type="nucleotide sequence ID" value="NZ_KB235937.1"/>
</dbReference>
<evidence type="ECO:0000256" key="3">
    <source>
        <dbReference type="ARBA" id="ARBA00035643"/>
    </source>
</evidence>
<comment type="caution">
    <text evidence="4">The sequence shown here is derived from an EMBL/GenBank/DDBJ whole genome shotgun (WGS) entry which is preliminary data.</text>
</comment>
<dbReference type="AlphaFoldDB" id="A0A0M2PWF5"/>
<reference evidence="4" key="1">
    <citation type="submission" date="2012-04" db="EMBL/GenBank/DDBJ databases">
        <authorList>
            <person name="Borisov I.G."/>
            <person name="Ivanikova N.V."/>
            <person name="Pinevich A.V."/>
        </authorList>
    </citation>
    <scope>NUCLEOTIDE SEQUENCE</scope>
    <source>
        <strain evidence="4">CALU 1027</strain>
    </source>
</reference>
<evidence type="ECO:0000313" key="4">
    <source>
        <dbReference type="EMBL" id="KKI99412.1"/>
    </source>
</evidence>
<dbReference type="EMBL" id="AJTX02000006">
    <property type="protein sequence ID" value="KKI99412.1"/>
    <property type="molecule type" value="Genomic_DNA"/>
</dbReference>
<evidence type="ECO:0000256" key="1">
    <source>
        <dbReference type="ARBA" id="ARBA00022987"/>
    </source>
</evidence>
<dbReference type="Pfam" id="PF06386">
    <property type="entry name" value="GvpL_GvpF"/>
    <property type="match status" value="1"/>
</dbReference>
<keyword evidence="1" id="KW-0304">Gas vesicle</keyword>
<proteinExistence type="inferred from homology"/>